<organism evidence="2">
    <name type="scientific">uncultured Frankineae bacterium</name>
    <dbReference type="NCBI Taxonomy" id="437475"/>
    <lineage>
        <taxon>Bacteria</taxon>
        <taxon>Bacillati</taxon>
        <taxon>Actinomycetota</taxon>
        <taxon>Actinomycetes</taxon>
        <taxon>Frankiales</taxon>
        <taxon>environmental samples</taxon>
    </lineage>
</organism>
<evidence type="ECO:0000256" key="1">
    <source>
        <dbReference type="SAM" id="MobiDB-lite"/>
    </source>
</evidence>
<evidence type="ECO:0000313" key="2">
    <source>
        <dbReference type="EMBL" id="CAA9312207.1"/>
    </source>
</evidence>
<name>A0A6J4KSG9_9ACTN</name>
<dbReference type="EMBL" id="CADCUB010000033">
    <property type="protein sequence ID" value="CAA9312207.1"/>
    <property type="molecule type" value="Genomic_DNA"/>
</dbReference>
<proteinExistence type="predicted"/>
<protein>
    <submittedName>
        <fullName evidence="2">Uncharacterized protein</fullName>
    </submittedName>
</protein>
<feature type="region of interest" description="Disordered" evidence="1">
    <location>
        <begin position="1"/>
        <end position="52"/>
    </location>
</feature>
<feature type="non-terminal residue" evidence="2">
    <location>
        <position position="76"/>
    </location>
</feature>
<sequence length="76" mass="8301">WRRRPRARRSPSTPSCRTAAPRRWSPGSCRPTTPGPARPSTRSQRDCPTSAGCCTATAVTTGWTARRPSPTRVHGD</sequence>
<feature type="compositionally biased region" description="Low complexity" evidence="1">
    <location>
        <begin position="10"/>
        <end position="19"/>
    </location>
</feature>
<accession>A0A6J4KSG9</accession>
<feature type="non-terminal residue" evidence="2">
    <location>
        <position position="1"/>
    </location>
</feature>
<reference evidence="2" key="1">
    <citation type="submission" date="2020-02" db="EMBL/GenBank/DDBJ databases">
        <authorList>
            <person name="Meier V. D."/>
        </authorList>
    </citation>
    <scope>NUCLEOTIDE SEQUENCE</scope>
    <source>
        <strain evidence="2">AVDCRST_MAG07</strain>
    </source>
</reference>
<gene>
    <name evidence="2" type="ORF">AVDCRST_MAG07-681</name>
</gene>
<dbReference type="AlphaFoldDB" id="A0A6J4KSG9"/>